<dbReference type="InterPro" id="IPR042097">
    <property type="entry name" value="Aminopeptidase_N-like_N_sf"/>
</dbReference>
<reference evidence="2 3" key="1">
    <citation type="submission" date="2020-04" db="EMBL/GenBank/DDBJ databases">
        <authorList>
            <person name="Laetsch R D."/>
            <person name="Stevens L."/>
            <person name="Kumar S."/>
            <person name="Blaxter L. M."/>
        </authorList>
    </citation>
    <scope>NUCLEOTIDE SEQUENCE [LARGE SCALE GENOMIC DNA]</scope>
</reference>
<evidence type="ECO:0000313" key="2">
    <source>
        <dbReference type="EMBL" id="CAB3408060.1"/>
    </source>
</evidence>
<dbReference type="AlphaFoldDB" id="A0A8S1F770"/>
<evidence type="ECO:0000313" key="3">
    <source>
        <dbReference type="Proteomes" id="UP000494206"/>
    </source>
</evidence>
<organism evidence="2 3">
    <name type="scientific">Caenorhabditis bovis</name>
    <dbReference type="NCBI Taxonomy" id="2654633"/>
    <lineage>
        <taxon>Eukaryota</taxon>
        <taxon>Metazoa</taxon>
        <taxon>Ecdysozoa</taxon>
        <taxon>Nematoda</taxon>
        <taxon>Chromadorea</taxon>
        <taxon>Rhabditida</taxon>
        <taxon>Rhabditina</taxon>
        <taxon>Rhabditomorpha</taxon>
        <taxon>Rhabditoidea</taxon>
        <taxon>Rhabditidae</taxon>
        <taxon>Peloderinae</taxon>
        <taxon>Caenorhabditis</taxon>
    </lineage>
</organism>
<feature type="chain" id="PRO_5035777253" evidence="1">
    <location>
        <begin position="21"/>
        <end position="227"/>
    </location>
</feature>
<dbReference type="Gene3D" id="2.60.40.1730">
    <property type="entry name" value="tricorn interacting facor f3 domain"/>
    <property type="match status" value="1"/>
</dbReference>
<sequence>MNSVFLLLFPFAFFVAFSASTNNYKIVSYYVKIRPNVEENTYNIEETINFEVIDEVKEIKLKIGKNLDIEDISVSAAEYTLRGNPLYSQYTFEKKDLSYNKKTEILTLNLNNAEVTKKSSSEGSYFLIRCKGKMADDSKNGAIYVTKKGEIIGNLKEAAHSVIPYIDSGKSKINLNVVTDKKHKVEAKGIEVSSEKTFSIEDGVNQNDFSSKKEIGFDQISFKVIAI</sequence>
<accession>A0A8S1F770</accession>
<keyword evidence="3" id="KW-1185">Reference proteome</keyword>
<dbReference type="Proteomes" id="UP000494206">
    <property type="component" value="Unassembled WGS sequence"/>
</dbReference>
<proteinExistence type="predicted"/>
<keyword evidence="1" id="KW-0732">Signal</keyword>
<evidence type="ECO:0000256" key="1">
    <source>
        <dbReference type="SAM" id="SignalP"/>
    </source>
</evidence>
<comment type="caution">
    <text evidence="2">The sequence shown here is derived from an EMBL/GenBank/DDBJ whole genome shotgun (WGS) entry which is preliminary data.</text>
</comment>
<feature type="signal peptide" evidence="1">
    <location>
        <begin position="1"/>
        <end position="20"/>
    </location>
</feature>
<name>A0A8S1F770_9PELO</name>
<dbReference type="OrthoDB" id="5852862at2759"/>
<gene>
    <name evidence="2" type="ORF">CBOVIS_LOCUS9891</name>
</gene>
<dbReference type="EMBL" id="CADEPM010000006">
    <property type="protein sequence ID" value="CAB3408060.1"/>
    <property type="molecule type" value="Genomic_DNA"/>
</dbReference>
<protein>
    <submittedName>
        <fullName evidence="2">Uncharacterized protein</fullName>
    </submittedName>
</protein>